<evidence type="ECO:0000256" key="13">
    <source>
        <dbReference type="RuleBase" id="RU362091"/>
    </source>
</evidence>
<evidence type="ECO:0000256" key="2">
    <source>
        <dbReference type="ARBA" id="ARBA00006434"/>
    </source>
</evidence>
<accession>D4DX05</accession>
<dbReference type="STRING" id="667129.HMPREF0758_0455"/>
<feature type="transmembrane region" description="Helical" evidence="14">
    <location>
        <begin position="403"/>
        <end position="422"/>
    </location>
</feature>
<keyword evidence="10 14" id="KW-0472">Membrane</keyword>
<feature type="transmembrane region" description="Helical" evidence="14">
    <location>
        <begin position="379"/>
        <end position="397"/>
    </location>
</feature>
<keyword evidence="9" id="KW-0406">Ion transport</keyword>
<evidence type="ECO:0000313" key="16">
    <source>
        <dbReference type="Proteomes" id="UP000005723"/>
    </source>
</evidence>
<feature type="transmembrane region" description="Helical" evidence="14">
    <location>
        <begin position="458"/>
        <end position="480"/>
    </location>
</feature>
<dbReference type="InterPro" id="IPR050277">
    <property type="entry name" value="Sodium:Solute_Symporter"/>
</dbReference>
<keyword evidence="11" id="KW-0739">Sodium transport</keyword>
<keyword evidence="5 14" id="KW-0812">Transmembrane</keyword>
<protein>
    <submittedName>
        <fullName evidence="15">Transporter, SSS family</fullName>
    </submittedName>
</protein>
<keyword evidence="4" id="KW-1003">Cell membrane</keyword>
<dbReference type="PANTHER" id="PTHR48086">
    <property type="entry name" value="SODIUM/PROLINE SYMPORTER-RELATED"/>
    <property type="match status" value="1"/>
</dbReference>
<dbReference type="InterPro" id="IPR001734">
    <property type="entry name" value="Na/solute_symporter"/>
</dbReference>
<evidence type="ECO:0000256" key="4">
    <source>
        <dbReference type="ARBA" id="ARBA00022475"/>
    </source>
</evidence>
<dbReference type="Gene3D" id="1.20.1730.10">
    <property type="entry name" value="Sodium/glucose cotransporter"/>
    <property type="match status" value="1"/>
</dbReference>
<evidence type="ECO:0000313" key="15">
    <source>
        <dbReference type="EMBL" id="EFE97871.1"/>
    </source>
</evidence>
<feature type="transmembrane region" description="Helical" evidence="14">
    <location>
        <begin position="135"/>
        <end position="159"/>
    </location>
</feature>
<evidence type="ECO:0000256" key="10">
    <source>
        <dbReference type="ARBA" id="ARBA00023136"/>
    </source>
</evidence>
<comment type="similarity">
    <text evidence="2 13">Belongs to the sodium:solute symporter (SSF) (TC 2.A.21) family.</text>
</comment>
<dbReference type="CDD" id="cd10322">
    <property type="entry name" value="SLC5sbd"/>
    <property type="match status" value="1"/>
</dbReference>
<dbReference type="Proteomes" id="UP000005723">
    <property type="component" value="Unassembled WGS sequence"/>
</dbReference>
<keyword evidence="16" id="KW-1185">Reference proteome</keyword>
<comment type="catalytic activity">
    <reaction evidence="12">
        <text>L-proline(in) + Na(+)(in) = L-proline(out) + Na(+)(out)</text>
        <dbReference type="Rhea" id="RHEA:28967"/>
        <dbReference type="ChEBI" id="CHEBI:29101"/>
        <dbReference type="ChEBI" id="CHEBI:60039"/>
    </reaction>
</comment>
<feature type="transmembrane region" description="Helical" evidence="14">
    <location>
        <begin position="165"/>
        <end position="183"/>
    </location>
</feature>
<dbReference type="GO" id="GO:0006814">
    <property type="term" value="P:sodium ion transport"/>
    <property type="evidence" value="ECO:0007669"/>
    <property type="project" value="UniProtKB-KW"/>
</dbReference>
<comment type="subcellular location">
    <subcellularLocation>
        <location evidence="1">Cell membrane</location>
        <topology evidence="1">Multi-pass membrane protein</topology>
    </subcellularLocation>
</comment>
<reference evidence="15 16" key="1">
    <citation type="submission" date="2010-01" db="EMBL/GenBank/DDBJ databases">
        <authorList>
            <person name="Muzny D."/>
            <person name="Qin X."/>
            <person name="Deng J."/>
            <person name="Jiang H."/>
            <person name="Liu Y."/>
            <person name="Qu J."/>
            <person name="Song X.-Z."/>
            <person name="Zhang L."/>
            <person name="Thornton R."/>
            <person name="Coyle M."/>
            <person name="Francisco L."/>
            <person name="Jackson L."/>
            <person name="Javaid M."/>
            <person name="Korchina V."/>
            <person name="Kovar C."/>
            <person name="Mata R."/>
            <person name="Mathew T."/>
            <person name="Ngo R."/>
            <person name="Nguyen L."/>
            <person name="Nguyen N."/>
            <person name="Okwuonu G."/>
            <person name="Ongeri F."/>
            <person name="Pham C."/>
            <person name="Simmons D."/>
            <person name="Wilczek-Boney K."/>
            <person name="Hale W."/>
            <person name="Jakkamsetti A."/>
            <person name="Pham P."/>
            <person name="Ruth R."/>
            <person name="San Lucas F."/>
            <person name="Warren J."/>
            <person name="Zhang J."/>
            <person name="Zhao Z."/>
            <person name="Zhou C."/>
            <person name="Zhu D."/>
            <person name="Lee S."/>
            <person name="Bess C."/>
            <person name="Blankenburg K."/>
            <person name="Forbes L."/>
            <person name="Fu Q."/>
            <person name="Gubbala S."/>
            <person name="Hirani K."/>
            <person name="Jayaseelan J.C."/>
            <person name="Lara F."/>
            <person name="Munidasa M."/>
            <person name="Palculict T."/>
            <person name="Patil S."/>
            <person name="Pu L.-L."/>
            <person name="Saada N."/>
            <person name="Tang L."/>
            <person name="Weissenberger G."/>
            <person name="Zhu Y."/>
            <person name="Hemphill L."/>
            <person name="Shang Y."/>
            <person name="Youmans B."/>
            <person name="Ayvaz T."/>
            <person name="Ross M."/>
            <person name="Santibanez J."/>
            <person name="Aqrawi P."/>
            <person name="Gross S."/>
            <person name="Joshi V."/>
            <person name="Fowler G."/>
            <person name="Nazareth L."/>
            <person name="Reid J."/>
            <person name="Worley K."/>
            <person name="Petrosino J."/>
            <person name="Highlander S."/>
            <person name="Gibbs R."/>
        </authorList>
    </citation>
    <scope>NUCLEOTIDE SEQUENCE [LARGE SCALE GENOMIC DNA]</scope>
    <source>
        <strain evidence="15 16">DSM 4582</strain>
    </source>
</reference>
<dbReference type="GO" id="GO:0015293">
    <property type="term" value="F:symporter activity"/>
    <property type="evidence" value="ECO:0007669"/>
    <property type="project" value="UniProtKB-KW"/>
</dbReference>
<dbReference type="PROSITE" id="PS50283">
    <property type="entry name" value="NA_SOLUT_SYMP_3"/>
    <property type="match status" value="1"/>
</dbReference>
<feature type="transmembrane region" description="Helical" evidence="14">
    <location>
        <begin position="14"/>
        <end position="35"/>
    </location>
</feature>
<dbReference type="HOGENOM" id="CLU_018808_15_1_6"/>
<dbReference type="OrthoDB" id="9789704at2"/>
<feature type="transmembrane region" description="Helical" evidence="14">
    <location>
        <begin position="245"/>
        <end position="266"/>
    </location>
</feature>
<organism evidence="15 16">
    <name type="scientific">Serratia odorifera DSM 4582</name>
    <dbReference type="NCBI Taxonomy" id="667129"/>
    <lineage>
        <taxon>Bacteria</taxon>
        <taxon>Pseudomonadati</taxon>
        <taxon>Pseudomonadota</taxon>
        <taxon>Gammaproteobacteria</taxon>
        <taxon>Enterobacterales</taxon>
        <taxon>Yersiniaceae</taxon>
        <taxon>Serratia</taxon>
    </lineage>
</organism>
<evidence type="ECO:0000256" key="1">
    <source>
        <dbReference type="ARBA" id="ARBA00004651"/>
    </source>
</evidence>
<keyword evidence="7 14" id="KW-1133">Transmembrane helix</keyword>
<evidence type="ECO:0000256" key="3">
    <source>
        <dbReference type="ARBA" id="ARBA00022448"/>
    </source>
</evidence>
<dbReference type="Pfam" id="PF00474">
    <property type="entry name" value="SSF"/>
    <property type="match status" value="1"/>
</dbReference>
<feature type="transmembrane region" description="Helical" evidence="14">
    <location>
        <begin position="82"/>
        <end position="103"/>
    </location>
</feature>
<evidence type="ECO:0000256" key="12">
    <source>
        <dbReference type="ARBA" id="ARBA00033708"/>
    </source>
</evidence>
<feature type="transmembrane region" description="Helical" evidence="14">
    <location>
        <begin position="278"/>
        <end position="296"/>
    </location>
</feature>
<dbReference type="InterPro" id="IPR038377">
    <property type="entry name" value="Na/Glc_symporter_sf"/>
</dbReference>
<evidence type="ECO:0000256" key="9">
    <source>
        <dbReference type="ARBA" id="ARBA00023065"/>
    </source>
</evidence>
<gene>
    <name evidence="15" type="ORF">HMPREF0758_0455</name>
</gene>
<keyword evidence="6" id="KW-0769">Symport</keyword>
<evidence type="ECO:0000256" key="6">
    <source>
        <dbReference type="ARBA" id="ARBA00022847"/>
    </source>
</evidence>
<keyword evidence="3" id="KW-0813">Transport</keyword>
<dbReference type="RefSeq" id="WP_004955267.1">
    <property type="nucleotide sequence ID" value="NZ_GG753567.1"/>
</dbReference>
<feature type="transmembrane region" description="Helical" evidence="14">
    <location>
        <begin position="44"/>
        <end position="62"/>
    </location>
</feature>
<evidence type="ECO:0000256" key="8">
    <source>
        <dbReference type="ARBA" id="ARBA00023053"/>
    </source>
</evidence>
<feature type="transmembrane region" description="Helical" evidence="14">
    <location>
        <begin position="330"/>
        <end position="358"/>
    </location>
</feature>
<sequence length="515" mass="55391">MNSHLATLLQPEPIPFYTTLILFLLLLGGIGWYAARATKSLSDFLVMGGKAGALVGGFAYFASQYSMSTFMGVPAMTYSTGFAGMSVSVPGLAFSMIVPVLFVGRKLMLMGRRYNMMTMSDYLSDRYDSTAIRGVHAVMMVIFLIAMMGAQTVGAGVILNTFTGLPEWIGVVVMGVVVVLYCMTGGMTGAMMTDVLQGGLMIATAVVTFVVSVHAGGGMEAITGKLAAEMPSHLTHPGAKGDFPWQTYVSMIVMWSFFTIGQPTLFTKFFTMNSYRTMFKAVILGTLGMLFSATMIEWSGVNAATFISGLSGQETDFIVPVILQQNLSPWIAALLITGIVSAGMSTISALLVVATGGITRDIYQNVFRPRASADQILRLSRWITVLLGIAAIAIGIIKPVGIFALIRFAFGGLGIWVAPVILGMYWKRATLAAAISSVILGELAYVAMKLWFPQLAFGFDPLIVCWSFTMLVMVLVSLFTRPSSDATLRRHFDDLTALCAARARRSAPATVTPTE</sequence>
<dbReference type="GO" id="GO:0005886">
    <property type="term" value="C:plasma membrane"/>
    <property type="evidence" value="ECO:0007669"/>
    <property type="project" value="UniProtKB-SubCell"/>
</dbReference>
<keyword evidence="8" id="KW-0915">Sodium</keyword>
<comment type="caution">
    <text evidence="15">The sequence shown here is derived from an EMBL/GenBank/DDBJ whole genome shotgun (WGS) entry which is preliminary data.</text>
</comment>
<name>D4DX05_SEROD</name>
<dbReference type="EMBL" id="ADBY01000014">
    <property type="protein sequence ID" value="EFE97871.1"/>
    <property type="molecule type" value="Genomic_DNA"/>
</dbReference>
<evidence type="ECO:0000256" key="14">
    <source>
        <dbReference type="SAM" id="Phobius"/>
    </source>
</evidence>
<feature type="transmembrane region" description="Helical" evidence="14">
    <location>
        <begin position="429"/>
        <end position="452"/>
    </location>
</feature>
<evidence type="ECO:0000256" key="7">
    <source>
        <dbReference type="ARBA" id="ARBA00022989"/>
    </source>
</evidence>
<dbReference type="PANTHER" id="PTHR48086:SF3">
    <property type="entry name" value="SODIUM_PROLINE SYMPORTER"/>
    <property type="match status" value="1"/>
</dbReference>
<dbReference type="AlphaFoldDB" id="D4DX05"/>
<evidence type="ECO:0000256" key="5">
    <source>
        <dbReference type="ARBA" id="ARBA00022692"/>
    </source>
</evidence>
<feature type="transmembrane region" description="Helical" evidence="14">
    <location>
        <begin position="195"/>
        <end position="215"/>
    </location>
</feature>
<proteinExistence type="inferred from homology"/>
<evidence type="ECO:0000256" key="11">
    <source>
        <dbReference type="ARBA" id="ARBA00023201"/>
    </source>
</evidence>